<keyword evidence="2" id="KW-1185">Reference proteome</keyword>
<proteinExistence type="predicted"/>
<dbReference type="AlphaFoldDB" id="A0A8J5HU14"/>
<comment type="caution">
    <text evidence="1">The sequence shown here is derived from an EMBL/GenBank/DDBJ whole genome shotgun (WGS) entry which is preliminary data.</text>
</comment>
<name>A0A8J5HU14_ZINOF</name>
<dbReference type="Proteomes" id="UP000734854">
    <property type="component" value="Unassembled WGS sequence"/>
</dbReference>
<protein>
    <submittedName>
        <fullName evidence="1">Uncharacterized protein</fullName>
    </submittedName>
</protein>
<gene>
    <name evidence="1" type="ORF">ZIOFF_013209</name>
</gene>
<sequence>MAVHAEIVAGLHYFAPGNSAQVAESAGNVFAEIEAANIANTAENGLQDNFENDVDSVDARMMAE</sequence>
<evidence type="ECO:0000313" key="2">
    <source>
        <dbReference type="Proteomes" id="UP000734854"/>
    </source>
</evidence>
<evidence type="ECO:0000313" key="1">
    <source>
        <dbReference type="EMBL" id="KAG6523353.1"/>
    </source>
</evidence>
<accession>A0A8J5HU14</accession>
<dbReference type="EMBL" id="JACMSC010000004">
    <property type="protein sequence ID" value="KAG6523353.1"/>
    <property type="molecule type" value="Genomic_DNA"/>
</dbReference>
<organism evidence="1 2">
    <name type="scientific">Zingiber officinale</name>
    <name type="common">Ginger</name>
    <name type="synonym">Amomum zingiber</name>
    <dbReference type="NCBI Taxonomy" id="94328"/>
    <lineage>
        <taxon>Eukaryota</taxon>
        <taxon>Viridiplantae</taxon>
        <taxon>Streptophyta</taxon>
        <taxon>Embryophyta</taxon>
        <taxon>Tracheophyta</taxon>
        <taxon>Spermatophyta</taxon>
        <taxon>Magnoliopsida</taxon>
        <taxon>Liliopsida</taxon>
        <taxon>Zingiberales</taxon>
        <taxon>Zingiberaceae</taxon>
        <taxon>Zingiber</taxon>
    </lineage>
</organism>
<reference evidence="1 2" key="1">
    <citation type="submission" date="2020-08" db="EMBL/GenBank/DDBJ databases">
        <title>Plant Genome Project.</title>
        <authorList>
            <person name="Zhang R.-G."/>
        </authorList>
    </citation>
    <scope>NUCLEOTIDE SEQUENCE [LARGE SCALE GENOMIC DNA]</scope>
    <source>
        <tissue evidence="1">Rhizome</tissue>
    </source>
</reference>